<comment type="caution">
    <text evidence="2">The sequence shown here is derived from an EMBL/GenBank/DDBJ whole genome shotgun (WGS) entry which is preliminary data.</text>
</comment>
<proteinExistence type="predicted"/>
<evidence type="ECO:0000313" key="3">
    <source>
        <dbReference type="Proteomes" id="UP000023152"/>
    </source>
</evidence>
<feature type="compositionally biased region" description="Acidic residues" evidence="1">
    <location>
        <begin position="36"/>
        <end position="46"/>
    </location>
</feature>
<name>X6LY03_RETFI</name>
<protein>
    <submittedName>
        <fullName evidence="2">Uncharacterized protein</fullName>
    </submittedName>
</protein>
<feature type="compositionally biased region" description="Gly residues" evidence="1">
    <location>
        <begin position="79"/>
        <end position="90"/>
    </location>
</feature>
<keyword evidence="3" id="KW-1185">Reference proteome</keyword>
<sequence>MYVYKTLGWFCEDAFKDIFFDETGSLLMGDFTLGKEDEEEDDDDTEEPRLGPTTGDCSLEFEMPPFAGECGDARRGRGRGGGGGGGGGGDDNCDTAFGAVPRAGSFSSFLCLFLSSTFSLSLSLSLSALDNLDFSRSA</sequence>
<organism evidence="2 3">
    <name type="scientific">Reticulomyxa filosa</name>
    <dbReference type="NCBI Taxonomy" id="46433"/>
    <lineage>
        <taxon>Eukaryota</taxon>
        <taxon>Sar</taxon>
        <taxon>Rhizaria</taxon>
        <taxon>Retaria</taxon>
        <taxon>Foraminifera</taxon>
        <taxon>Monothalamids</taxon>
        <taxon>Reticulomyxidae</taxon>
        <taxon>Reticulomyxa</taxon>
    </lineage>
</organism>
<dbReference type="EMBL" id="ASPP01027935">
    <property type="protein sequence ID" value="ETO05610.1"/>
    <property type="molecule type" value="Genomic_DNA"/>
</dbReference>
<evidence type="ECO:0000256" key="1">
    <source>
        <dbReference type="SAM" id="MobiDB-lite"/>
    </source>
</evidence>
<reference evidence="2 3" key="1">
    <citation type="journal article" date="2013" name="Curr. Biol.">
        <title>The Genome of the Foraminiferan Reticulomyxa filosa.</title>
        <authorList>
            <person name="Glockner G."/>
            <person name="Hulsmann N."/>
            <person name="Schleicher M."/>
            <person name="Noegel A.A."/>
            <person name="Eichinger L."/>
            <person name="Gallinger C."/>
            <person name="Pawlowski J."/>
            <person name="Sierra R."/>
            <person name="Euteneuer U."/>
            <person name="Pillet L."/>
            <person name="Moustafa A."/>
            <person name="Platzer M."/>
            <person name="Groth M."/>
            <person name="Szafranski K."/>
            <person name="Schliwa M."/>
        </authorList>
    </citation>
    <scope>NUCLEOTIDE SEQUENCE [LARGE SCALE GENOMIC DNA]</scope>
</reference>
<gene>
    <name evidence="2" type="ORF">RFI_31786</name>
</gene>
<dbReference type="Proteomes" id="UP000023152">
    <property type="component" value="Unassembled WGS sequence"/>
</dbReference>
<dbReference type="AlphaFoldDB" id="X6LY03"/>
<feature type="region of interest" description="Disordered" evidence="1">
    <location>
        <begin position="70"/>
        <end position="90"/>
    </location>
</feature>
<evidence type="ECO:0000313" key="2">
    <source>
        <dbReference type="EMBL" id="ETO05610.1"/>
    </source>
</evidence>
<accession>X6LY03</accession>
<feature type="region of interest" description="Disordered" evidence="1">
    <location>
        <begin position="33"/>
        <end position="56"/>
    </location>
</feature>